<dbReference type="GO" id="GO:0003700">
    <property type="term" value="F:DNA-binding transcription factor activity"/>
    <property type="evidence" value="ECO:0007669"/>
    <property type="project" value="InterPro"/>
</dbReference>
<proteinExistence type="predicted"/>
<dbReference type="GO" id="GO:0043565">
    <property type="term" value="F:sequence-specific DNA binding"/>
    <property type="evidence" value="ECO:0007669"/>
    <property type="project" value="InterPro"/>
</dbReference>
<evidence type="ECO:0000256" key="3">
    <source>
        <dbReference type="ARBA" id="ARBA00023163"/>
    </source>
</evidence>
<evidence type="ECO:0000313" key="5">
    <source>
        <dbReference type="EMBL" id="MCY1718897.1"/>
    </source>
</evidence>
<dbReference type="PANTHER" id="PTHR43280:SF27">
    <property type="entry name" value="TRANSCRIPTIONAL REGULATOR MTLR"/>
    <property type="match status" value="1"/>
</dbReference>
<accession>A0A9X3F330</accession>
<dbReference type="SUPFAM" id="SSF46689">
    <property type="entry name" value="Homeodomain-like"/>
    <property type="match status" value="1"/>
</dbReference>
<evidence type="ECO:0000259" key="4">
    <source>
        <dbReference type="PROSITE" id="PS01124"/>
    </source>
</evidence>
<evidence type="ECO:0000256" key="2">
    <source>
        <dbReference type="ARBA" id="ARBA00023125"/>
    </source>
</evidence>
<dbReference type="Pfam" id="PF12833">
    <property type="entry name" value="HTH_18"/>
    <property type="match status" value="1"/>
</dbReference>
<dbReference type="Gene3D" id="2.60.120.10">
    <property type="entry name" value="Jelly Rolls"/>
    <property type="match status" value="1"/>
</dbReference>
<keyword evidence="3" id="KW-0804">Transcription</keyword>
<protein>
    <submittedName>
        <fullName evidence="5">AraC family transcriptional regulator</fullName>
    </submittedName>
</protein>
<dbReference type="InterPro" id="IPR014710">
    <property type="entry name" value="RmlC-like_jellyroll"/>
</dbReference>
<dbReference type="InterPro" id="IPR018060">
    <property type="entry name" value="HTH_AraC"/>
</dbReference>
<dbReference type="PANTHER" id="PTHR43280">
    <property type="entry name" value="ARAC-FAMILY TRANSCRIPTIONAL REGULATOR"/>
    <property type="match status" value="1"/>
</dbReference>
<comment type="caution">
    <text evidence="5">The sequence shown here is derived from an EMBL/GenBank/DDBJ whole genome shotgun (WGS) entry which is preliminary data.</text>
</comment>
<dbReference type="InterPro" id="IPR009057">
    <property type="entry name" value="Homeodomain-like_sf"/>
</dbReference>
<dbReference type="EMBL" id="JAPOHD010000003">
    <property type="protein sequence ID" value="MCY1718897.1"/>
    <property type="molecule type" value="Genomic_DNA"/>
</dbReference>
<dbReference type="Proteomes" id="UP001145087">
    <property type="component" value="Unassembled WGS sequence"/>
</dbReference>
<keyword evidence="6" id="KW-1185">Reference proteome</keyword>
<reference evidence="5" key="1">
    <citation type="submission" date="2022-11" db="EMBL/GenBank/DDBJ databases">
        <title>Marilongibacter aestuarii gen. nov., sp. nov., isolated from tidal flat sediment.</title>
        <authorList>
            <person name="Jiayan W."/>
        </authorList>
    </citation>
    <scope>NUCLEOTIDE SEQUENCE</scope>
    <source>
        <strain evidence="5">Z1-6</strain>
    </source>
</reference>
<dbReference type="InterPro" id="IPR011051">
    <property type="entry name" value="RmlC_Cupin_sf"/>
</dbReference>
<dbReference type="SUPFAM" id="SSF51182">
    <property type="entry name" value="RmlC-like cupins"/>
    <property type="match status" value="1"/>
</dbReference>
<organism evidence="5 6">
    <name type="scientific">Draconibacterium aestuarii</name>
    <dbReference type="NCBI Taxonomy" id="2998507"/>
    <lineage>
        <taxon>Bacteria</taxon>
        <taxon>Pseudomonadati</taxon>
        <taxon>Bacteroidota</taxon>
        <taxon>Bacteroidia</taxon>
        <taxon>Marinilabiliales</taxon>
        <taxon>Prolixibacteraceae</taxon>
        <taxon>Draconibacterium</taxon>
    </lineage>
</organism>
<dbReference type="PROSITE" id="PS01124">
    <property type="entry name" value="HTH_ARAC_FAMILY_2"/>
    <property type="match status" value="1"/>
</dbReference>
<evidence type="ECO:0000256" key="1">
    <source>
        <dbReference type="ARBA" id="ARBA00023015"/>
    </source>
</evidence>
<dbReference type="Gene3D" id="1.10.10.60">
    <property type="entry name" value="Homeodomain-like"/>
    <property type="match status" value="2"/>
</dbReference>
<dbReference type="PROSITE" id="PS00041">
    <property type="entry name" value="HTH_ARAC_FAMILY_1"/>
    <property type="match status" value="1"/>
</dbReference>
<dbReference type="InterPro" id="IPR018062">
    <property type="entry name" value="HTH_AraC-typ_CS"/>
</dbReference>
<keyword evidence="2" id="KW-0238">DNA-binding</keyword>
<name>A0A9X3F330_9BACT</name>
<dbReference type="RefSeq" id="WP_343331236.1">
    <property type="nucleotide sequence ID" value="NZ_JAPOHD010000003.1"/>
</dbReference>
<evidence type="ECO:0000313" key="6">
    <source>
        <dbReference type="Proteomes" id="UP001145087"/>
    </source>
</evidence>
<dbReference type="SMART" id="SM00342">
    <property type="entry name" value="HTH_ARAC"/>
    <property type="match status" value="1"/>
</dbReference>
<feature type="domain" description="HTH araC/xylS-type" evidence="4">
    <location>
        <begin position="179"/>
        <end position="277"/>
    </location>
</feature>
<sequence length="283" mass="32980">MKTLIQKLPLKQNRSFIARTFETPYFETPYHQHNEYELMVIKKGNGTAFIGDYIGDYQVGDVYLHGKSLPHWFRKKEEKMIGASMVVQFKDDFLGNGFFDVPEMKAIRKLLDDSSRSIYCKGELKKRIRKQLLEMEDLNGFEKIISLLTMLHEISLSDEYEYVSGAVITHSEKDQLLVNKVFEFSMNNFKRKIKLEEVAGLCNKSTSAFSHYFKKVTKTSYINFLKQIRISHACELLKSTNLSITEICFESGFNNWANFSKHFKEHCKISPSQYRASLTPKKN</sequence>
<gene>
    <name evidence="5" type="ORF">OU798_00995</name>
</gene>
<dbReference type="AlphaFoldDB" id="A0A9X3F330"/>
<keyword evidence="1" id="KW-0805">Transcription regulation</keyword>